<dbReference type="InterPro" id="IPR001025">
    <property type="entry name" value="BAH_dom"/>
</dbReference>
<dbReference type="OrthoDB" id="1883212at2759"/>
<evidence type="ECO:0000256" key="1">
    <source>
        <dbReference type="SAM" id="MobiDB-lite"/>
    </source>
</evidence>
<dbReference type="PANTHER" id="PTHR31917:SF58">
    <property type="entry name" value="AGENET AND BROMO-ADJACENT HOMOLOGY (BAH) DOMAIN-CONTAINING PROTEIN"/>
    <property type="match status" value="1"/>
</dbReference>
<name>A0A8T0R007_PANVG</name>
<dbReference type="SMART" id="SM00439">
    <property type="entry name" value="BAH"/>
    <property type="match status" value="1"/>
</dbReference>
<proteinExistence type="predicted"/>
<dbReference type="CDD" id="cd20405">
    <property type="entry name" value="Tudor_Agenet_AtDUF_rpt1_3"/>
    <property type="match status" value="1"/>
</dbReference>
<organism evidence="3 4">
    <name type="scientific">Panicum virgatum</name>
    <name type="common">Blackwell switchgrass</name>
    <dbReference type="NCBI Taxonomy" id="38727"/>
    <lineage>
        <taxon>Eukaryota</taxon>
        <taxon>Viridiplantae</taxon>
        <taxon>Streptophyta</taxon>
        <taxon>Embryophyta</taxon>
        <taxon>Tracheophyta</taxon>
        <taxon>Spermatophyta</taxon>
        <taxon>Magnoliopsida</taxon>
        <taxon>Liliopsida</taxon>
        <taxon>Poales</taxon>
        <taxon>Poaceae</taxon>
        <taxon>PACMAD clade</taxon>
        <taxon>Panicoideae</taxon>
        <taxon>Panicodae</taxon>
        <taxon>Paniceae</taxon>
        <taxon>Panicinae</taxon>
        <taxon>Panicum</taxon>
        <taxon>Panicum sect. Hiantes</taxon>
    </lineage>
</organism>
<feature type="region of interest" description="Disordered" evidence="1">
    <location>
        <begin position="82"/>
        <end position="110"/>
    </location>
</feature>
<dbReference type="Gene3D" id="2.30.30.490">
    <property type="match status" value="1"/>
</dbReference>
<evidence type="ECO:0000313" key="4">
    <source>
        <dbReference type="Proteomes" id="UP000823388"/>
    </source>
</evidence>
<dbReference type="SMART" id="SM00743">
    <property type="entry name" value="Agenet"/>
    <property type="match status" value="2"/>
</dbReference>
<dbReference type="Proteomes" id="UP000823388">
    <property type="component" value="Chromosome 6N"/>
</dbReference>
<dbReference type="CDD" id="cd04721">
    <property type="entry name" value="BAH_plant_1"/>
    <property type="match status" value="1"/>
</dbReference>
<feature type="compositionally biased region" description="Basic residues" evidence="1">
    <location>
        <begin position="606"/>
        <end position="617"/>
    </location>
</feature>
<feature type="domain" description="BAH" evidence="2">
    <location>
        <begin position="192"/>
        <end position="309"/>
    </location>
</feature>
<feature type="region of interest" description="Disordered" evidence="1">
    <location>
        <begin position="550"/>
        <end position="580"/>
    </location>
</feature>
<evidence type="ECO:0000313" key="3">
    <source>
        <dbReference type="EMBL" id="KAG2578882.1"/>
    </source>
</evidence>
<dbReference type="GO" id="GO:0003682">
    <property type="term" value="F:chromatin binding"/>
    <property type="evidence" value="ECO:0007669"/>
    <property type="project" value="InterPro"/>
</dbReference>
<dbReference type="Pfam" id="PF05641">
    <property type="entry name" value="Agenet"/>
    <property type="match status" value="1"/>
</dbReference>
<evidence type="ECO:0000259" key="2">
    <source>
        <dbReference type="PROSITE" id="PS51038"/>
    </source>
</evidence>
<dbReference type="EMBL" id="CM029048">
    <property type="protein sequence ID" value="KAG2578882.1"/>
    <property type="molecule type" value="Genomic_DNA"/>
</dbReference>
<gene>
    <name evidence="3" type="ORF">PVAP13_6NG137200</name>
</gene>
<comment type="caution">
    <text evidence="3">The sequence shown here is derived from an EMBL/GenBank/DDBJ whole genome shotgun (WGS) entry which is preliminary data.</text>
</comment>
<dbReference type="Pfam" id="PF01426">
    <property type="entry name" value="BAH"/>
    <property type="match status" value="1"/>
</dbReference>
<dbReference type="PANTHER" id="PTHR31917">
    <property type="entry name" value="AGENET DOMAIN-CONTAINING PROTEIN-RELATED"/>
    <property type="match status" value="1"/>
</dbReference>
<feature type="compositionally biased region" description="Polar residues" evidence="1">
    <location>
        <begin position="555"/>
        <end position="567"/>
    </location>
</feature>
<dbReference type="InterPro" id="IPR008395">
    <property type="entry name" value="Agenet-like_dom"/>
</dbReference>
<reference evidence="3" key="1">
    <citation type="submission" date="2020-05" db="EMBL/GenBank/DDBJ databases">
        <title>WGS assembly of Panicum virgatum.</title>
        <authorList>
            <person name="Lovell J.T."/>
            <person name="Jenkins J."/>
            <person name="Shu S."/>
            <person name="Juenger T.E."/>
            <person name="Schmutz J."/>
        </authorList>
    </citation>
    <scope>NUCLEOTIDE SEQUENCE</scope>
    <source>
        <strain evidence="3">AP13</strain>
    </source>
</reference>
<feature type="compositionally biased region" description="Low complexity" evidence="1">
    <location>
        <begin position="92"/>
        <end position="108"/>
    </location>
</feature>
<feature type="compositionally biased region" description="Low complexity" evidence="1">
    <location>
        <begin position="622"/>
        <end position="642"/>
    </location>
</feature>
<dbReference type="AlphaFoldDB" id="A0A8T0R007"/>
<protein>
    <recommendedName>
        <fullName evidence="2">BAH domain-containing protein</fullName>
    </recommendedName>
</protein>
<feature type="region of interest" description="Disordered" evidence="1">
    <location>
        <begin position="605"/>
        <end position="660"/>
    </location>
</feature>
<accession>A0A8T0R007</accession>
<dbReference type="PROSITE" id="PS51038">
    <property type="entry name" value="BAH"/>
    <property type="match status" value="1"/>
</dbReference>
<keyword evidence="4" id="KW-1185">Reference proteome</keyword>
<sequence>MDDAAAAAAAGLVSARGRWTQWEEVVVSSDRGRRLVHYYLRGEGGARELAVAGRERSPRHMSYAVQGRFLRALAAAAGAVAVAPSPSPSRSPPAAGSGSAAGAEGGAPRRWRSRREVVDWLSSLVSGCNFGYSTSNRWNGNSYEDNDINRTQVTVSKDVSSREISKDFTWLGSAWYCQQRLKHYKSFCRRGITISVHSFVYIMSEEMKRLIAYVEDLYEDTNSYNMVKVRWFDKVDEVGAPLPMDVDDREIFLSLGRQDLNVECIDGMAAVLSSHHYEKFKTSTRYSLWQPYFCRRQIDDDEIKPFDITQLQGYWSQEVLRTMFNATSSLKVCFKVPKFGPSPDGGLKRKRGAFNDDTNPQKFLCSGASTSSFLGDKHLYPGRHVEVLSQDSGIRGCWFRCLILKRHNDKIKVRYLDLEDADETGNLEEWVMLTRVAKPDHLGIRFLGRPMVRPQHVEKCKGSCFDIGAIVDVWWHGGWWEGIVLRQGDNGRLQVYFPGEKQVAEFVQDELRHSLEWVGNKWNPLKGRKDIASKLTSAADSESEDLIQKQIPLDFNTSPKPETTQQEGLRLDERRDEKSSISKISCDNKRVFADLTNVLKHDNLRWRPRKRSRRSGSRRQSDTSSGSSSGDMDSSSPSGSSGQLNSVPDEETCKSSGEQRFMCVPVQVPNLVMSR</sequence>
<dbReference type="InterPro" id="IPR014002">
    <property type="entry name" value="Agenet_dom_plant"/>
</dbReference>
<feature type="compositionally biased region" description="Basic and acidic residues" evidence="1">
    <location>
        <begin position="569"/>
        <end position="580"/>
    </location>
</feature>
<dbReference type="InterPro" id="IPR043151">
    <property type="entry name" value="BAH_sf"/>
</dbReference>